<dbReference type="EC" id="2.7.1.150" evidence="1"/>
<feature type="region of interest" description="Disordered" evidence="13">
    <location>
        <begin position="1167"/>
        <end position="1193"/>
    </location>
</feature>
<comment type="caution">
    <text evidence="16">The sequence shown here is derived from an EMBL/GenBank/DDBJ whole genome shotgun (WGS) entry which is preliminary data.</text>
</comment>
<dbReference type="Gene3D" id="3.50.7.10">
    <property type="entry name" value="GroEL"/>
    <property type="match status" value="1"/>
</dbReference>
<evidence type="ECO:0000259" key="14">
    <source>
        <dbReference type="PROSITE" id="PS50178"/>
    </source>
</evidence>
<dbReference type="GO" id="GO:0046854">
    <property type="term" value="P:phosphatidylinositol phosphate biosynthetic process"/>
    <property type="evidence" value="ECO:0007669"/>
    <property type="project" value="TreeGrafter"/>
</dbReference>
<protein>
    <recommendedName>
        <fullName evidence="1">1-phosphatidylinositol-3-phosphate 5-kinase</fullName>
        <ecNumber evidence="1">2.7.1.150</ecNumber>
    </recommendedName>
    <alternativeName>
        <fullName evidence="10">Phosphatidylinositol 3-phosphate 5-kinase type III</fullName>
    </alternativeName>
</protein>
<dbReference type="Pfam" id="PF01504">
    <property type="entry name" value="PIP5K"/>
    <property type="match status" value="1"/>
</dbReference>
<keyword evidence="6 12" id="KW-0418">Kinase</keyword>
<dbReference type="Gene3D" id="3.30.800.10">
    <property type="entry name" value="Phosphatidylinositol Phosphate Kinase II Beta"/>
    <property type="match status" value="1"/>
</dbReference>
<dbReference type="CDD" id="cd03334">
    <property type="entry name" value="Fab1_TCP"/>
    <property type="match status" value="1"/>
</dbReference>
<dbReference type="SUPFAM" id="SSF52029">
    <property type="entry name" value="GroEL apical domain-like"/>
    <property type="match status" value="1"/>
</dbReference>
<evidence type="ECO:0000256" key="6">
    <source>
        <dbReference type="ARBA" id="ARBA00022777"/>
    </source>
</evidence>
<evidence type="ECO:0000256" key="1">
    <source>
        <dbReference type="ARBA" id="ARBA00012009"/>
    </source>
</evidence>
<evidence type="ECO:0000256" key="4">
    <source>
        <dbReference type="ARBA" id="ARBA00022741"/>
    </source>
</evidence>
<keyword evidence="4 12" id="KW-0547">Nucleotide-binding</keyword>
<evidence type="ECO:0000259" key="15">
    <source>
        <dbReference type="PROSITE" id="PS51455"/>
    </source>
</evidence>
<proteinExistence type="predicted"/>
<evidence type="ECO:0000256" key="9">
    <source>
        <dbReference type="ARBA" id="ARBA00023464"/>
    </source>
</evidence>
<dbReference type="SUPFAM" id="SSF57903">
    <property type="entry name" value="FYVE/PHD zinc finger"/>
    <property type="match status" value="1"/>
</dbReference>
<feature type="region of interest" description="Disordered" evidence="13">
    <location>
        <begin position="115"/>
        <end position="135"/>
    </location>
</feature>
<dbReference type="GO" id="GO:0010008">
    <property type="term" value="C:endosome membrane"/>
    <property type="evidence" value="ECO:0007669"/>
    <property type="project" value="TreeGrafter"/>
</dbReference>
<evidence type="ECO:0000256" key="7">
    <source>
        <dbReference type="ARBA" id="ARBA00022833"/>
    </source>
</evidence>
<dbReference type="PROSITE" id="PS50178">
    <property type="entry name" value="ZF_FYVE"/>
    <property type="match status" value="1"/>
</dbReference>
<dbReference type="SMART" id="SM00330">
    <property type="entry name" value="PIPKc"/>
    <property type="match status" value="1"/>
</dbReference>
<keyword evidence="5 11" id="KW-0863">Zinc-finger</keyword>
<evidence type="ECO:0000313" key="17">
    <source>
        <dbReference type="Proteomes" id="UP001163823"/>
    </source>
</evidence>
<dbReference type="PROSITE" id="PS51455">
    <property type="entry name" value="PIPK"/>
    <property type="match status" value="1"/>
</dbReference>
<evidence type="ECO:0000256" key="10">
    <source>
        <dbReference type="ARBA" id="ARBA00077223"/>
    </source>
</evidence>
<dbReference type="InterPro" id="IPR027409">
    <property type="entry name" value="GroEL-like_apical_dom_sf"/>
</dbReference>
<dbReference type="CDD" id="cd17300">
    <property type="entry name" value="PIPKc_PIKfyve"/>
    <property type="match status" value="1"/>
</dbReference>
<feature type="domain" description="FYVE-type" evidence="14">
    <location>
        <begin position="35"/>
        <end position="104"/>
    </location>
</feature>
<dbReference type="KEGG" id="qsa:O6P43_032624"/>
<dbReference type="Proteomes" id="UP001163823">
    <property type="component" value="Chromosome 14"/>
</dbReference>
<dbReference type="Pfam" id="PF00118">
    <property type="entry name" value="Cpn60_TCP1"/>
    <property type="match status" value="1"/>
</dbReference>
<dbReference type="FunFam" id="3.30.800.10:FF:000010">
    <property type="entry name" value="Putative 1-phosphatidylinositol-3-phosphate 5-kinase FAB1C"/>
    <property type="match status" value="1"/>
</dbReference>
<dbReference type="InterPro" id="IPR027484">
    <property type="entry name" value="PInositol-4-P-5-kinase_N"/>
</dbReference>
<dbReference type="EMBL" id="JARAOO010000014">
    <property type="protein sequence ID" value="KAJ7943022.1"/>
    <property type="molecule type" value="Genomic_DNA"/>
</dbReference>
<evidence type="ECO:0000256" key="12">
    <source>
        <dbReference type="PROSITE-ProRule" id="PRU00781"/>
    </source>
</evidence>
<feature type="compositionally biased region" description="Low complexity" evidence="13">
    <location>
        <begin position="118"/>
        <end position="128"/>
    </location>
</feature>
<dbReference type="FunFam" id="3.30.810.10:FF:000001">
    <property type="entry name" value="1-phosphatidylinositol 3-phosphate 5-kinase FAB1"/>
    <property type="match status" value="1"/>
</dbReference>
<evidence type="ECO:0000256" key="11">
    <source>
        <dbReference type="PROSITE-ProRule" id="PRU00091"/>
    </source>
</evidence>
<dbReference type="InterPro" id="IPR002498">
    <property type="entry name" value="PInositol-4-P-4/5-kinase_core"/>
</dbReference>
<organism evidence="16 17">
    <name type="scientific">Quillaja saponaria</name>
    <name type="common">Soap bark tree</name>
    <dbReference type="NCBI Taxonomy" id="32244"/>
    <lineage>
        <taxon>Eukaryota</taxon>
        <taxon>Viridiplantae</taxon>
        <taxon>Streptophyta</taxon>
        <taxon>Embryophyta</taxon>
        <taxon>Tracheophyta</taxon>
        <taxon>Spermatophyta</taxon>
        <taxon>Magnoliopsida</taxon>
        <taxon>eudicotyledons</taxon>
        <taxon>Gunneridae</taxon>
        <taxon>Pentapetalae</taxon>
        <taxon>rosids</taxon>
        <taxon>fabids</taxon>
        <taxon>Fabales</taxon>
        <taxon>Quillajaceae</taxon>
        <taxon>Quillaja</taxon>
    </lineage>
</organism>
<dbReference type="InterPro" id="IPR027483">
    <property type="entry name" value="PInositol-4-P-4/5-kinase_C_sf"/>
</dbReference>
<keyword evidence="7" id="KW-0862">Zinc</keyword>
<dbReference type="PANTHER" id="PTHR45748:SF14">
    <property type="entry name" value="1-PHOSPHATIDYLINOSITOL-3-PHOSPHATE 5-KINASE FAB1C-RELATED"/>
    <property type="match status" value="1"/>
</dbReference>
<evidence type="ECO:0000256" key="5">
    <source>
        <dbReference type="ARBA" id="ARBA00022771"/>
    </source>
</evidence>
<evidence type="ECO:0000256" key="8">
    <source>
        <dbReference type="ARBA" id="ARBA00022840"/>
    </source>
</evidence>
<keyword evidence="8 12" id="KW-0067">ATP-binding</keyword>
<dbReference type="InterPro" id="IPR044769">
    <property type="entry name" value="PIKfyve_PIPKc"/>
</dbReference>
<dbReference type="InterPro" id="IPR002423">
    <property type="entry name" value="Cpn60/GroEL/TCP-1"/>
</dbReference>
<dbReference type="InterPro" id="IPR017455">
    <property type="entry name" value="Znf_FYVE-rel"/>
</dbReference>
<evidence type="ECO:0000256" key="3">
    <source>
        <dbReference type="ARBA" id="ARBA00022723"/>
    </source>
</evidence>
<keyword evidence="17" id="KW-1185">Reference proteome</keyword>
<evidence type="ECO:0000256" key="2">
    <source>
        <dbReference type="ARBA" id="ARBA00022679"/>
    </source>
</evidence>
<dbReference type="FunFam" id="3.50.7.10:FF:000007">
    <property type="entry name" value="1-phosphatidylinositol 3-phosphate 5-kinase isoform X1"/>
    <property type="match status" value="1"/>
</dbReference>
<feature type="domain" description="PIPK" evidence="15">
    <location>
        <begin position="1443"/>
        <end position="1763"/>
    </location>
</feature>
<reference evidence="16" key="1">
    <citation type="journal article" date="2023" name="Science">
        <title>Elucidation of the pathway for biosynthesis of saponin adjuvants from the soapbark tree.</title>
        <authorList>
            <person name="Reed J."/>
            <person name="Orme A."/>
            <person name="El-Demerdash A."/>
            <person name="Owen C."/>
            <person name="Martin L.B.B."/>
            <person name="Misra R.C."/>
            <person name="Kikuchi S."/>
            <person name="Rejzek M."/>
            <person name="Martin A.C."/>
            <person name="Harkess A."/>
            <person name="Leebens-Mack J."/>
            <person name="Louveau T."/>
            <person name="Stephenson M.J."/>
            <person name="Osbourn A."/>
        </authorList>
    </citation>
    <scope>NUCLEOTIDE SEQUENCE</scope>
    <source>
        <strain evidence="16">S10</strain>
    </source>
</reference>
<dbReference type="InterPro" id="IPR011011">
    <property type="entry name" value="Znf_FYVE_PHD"/>
</dbReference>
<accession>A0AAD7KP47</accession>
<dbReference type="GO" id="GO:0000285">
    <property type="term" value="F:1-phosphatidylinositol-3-phosphate 5-kinase activity"/>
    <property type="evidence" value="ECO:0007669"/>
    <property type="project" value="UniProtKB-EC"/>
</dbReference>
<name>A0AAD7KP47_QUISA</name>
<gene>
    <name evidence="16" type="ORF">O6P43_032624</name>
</gene>
<comment type="subunit">
    <text evidence="9">Component of the PI(3,5)P2 regulatory complex at least composed of ATG18, SAC/FIG4, FAB1 and VAC14.</text>
</comment>
<dbReference type="SUPFAM" id="SSF56104">
    <property type="entry name" value="SAICAR synthase-like"/>
    <property type="match status" value="1"/>
</dbReference>
<keyword evidence="3" id="KW-0479">Metal-binding</keyword>
<keyword evidence="2 12" id="KW-0808">Transferase</keyword>
<dbReference type="GO" id="GO:0008270">
    <property type="term" value="F:zinc ion binding"/>
    <property type="evidence" value="ECO:0007669"/>
    <property type="project" value="UniProtKB-KW"/>
</dbReference>
<dbReference type="Gene3D" id="3.30.810.10">
    <property type="entry name" value="2-Layer Sandwich"/>
    <property type="match status" value="1"/>
</dbReference>
<evidence type="ECO:0000313" key="16">
    <source>
        <dbReference type="EMBL" id="KAJ7943022.1"/>
    </source>
</evidence>
<evidence type="ECO:0000256" key="13">
    <source>
        <dbReference type="SAM" id="MobiDB-lite"/>
    </source>
</evidence>
<sequence length="1772" mass="199258">MGIPDSSLLDLIEKVKSWISWGGSDLLCGEFDMQDNSCIMCCECNKNLGEISHKYHCKSCGRWLCGKCIRDCDLSVTVKPEDVKKNTAVGKTTKSCKFCFDVSMKCEDGKDYNNEVHPSASPEESPLESPEPPSPCFSVESKISSSLNGGELIKSSHLEHYLPSWDYGYSSNAMIDRSMTSFSSYPSKVSVSHSLSRSDEDEAEDSGKHLFSLSSEYFHNDSDVDSSSVSARHELCYSPYESPSRINFTSSKAGMHVHQGQVGSPISQDDSLFGQEILAVSRRTELNTEDVDHIDDCSDDLAIVRNQDEKLQRPLDFVNNVRIWYPPPPEDANGDAESNFFSYDDEDDDIGDSGALFSSSSSLSNWFPIKEKHNEGNIEPLQSVVQGHFRALVSQLLLGEDIKMGKENGLEDWLDVVATIAWQAANFVKPDTSRGGSMDPGDYVKVKCIASGSPSESTLIKGVVCTKNIKHKRMTSQYKNPKLLIIGGALEYQKVPNQLASFDTLLQQENDHLKMIISKIEALRPNVLLVEKSVSSYAQEYLLAKEISLVLNVKRPLLERISRCTGAIITPSIDNISTARLGHCELFRLERMVEEHETAIQFNKKPSKTLMFFEGCPRRLGCTVLLKGTCLEELKKVKHVVQYAVFAAYHLSLETSFLADEGATLPKMSLKHSIAMPERATTDIGISLISNSHAPMKCQSKADATDREQEIGGLCTDLKGSEPVSENLDPGQNFLPHIGSMNFTFDDALSDTWNILALNLVAESGYPDQCDGLEGNKVFPSDMGNHSQQDMQETFVQEERQHRGIHELEKSEGIDDNEVSSKYFSTTDSHQSILVYFSSYCVSKGTLCERSRLLRIKFYGCFDKPLGRYLRDDLFDQTSCCQSCKEPADAHVLCYTHQQGNLTINVRHLPSLKLPGERDGKIWMWHRCLRCARVDGVPPATRRVVMSDAAWGLSFGKFLELSFSNHATANRVATCGHSLQRDCLRYYGYGSMVAFFRYSPIDILSVCLPPSVLEFNGQIQPDWTRKEAAELLGKMETVYKQISDVLECFEQKIISPDSRQEQSDRCDLQNHVMELKALLRKEKSDYNSLLLSATLENPEPGQMTVDILELNRLRRSLLIGSHVWDHRLYSLDFLLKKTSKSKSRQGDESDSGMKELRFDSYAKDCNFDSRHEQNNSQPSKLHESPRNDMQGTMEEPKLSLFKPCAPEDLISTSYHLDREKAVHSDGEVDVSKTLSGCLPSQDSNLSERIDSAWTGTDQLPSNVQPVHTYQMDGSQAEFVVDHNDNSPFRRLISPARVYSFDSALRVRDRIRKGLTPSSLHLSTLRSFHASGDYRNMVRDPISNVTRTHSQMLPCEAQKLNLILNSTPSFISTALVMAEGVRLLLPQTGQREKVVAVYDNEPTSIICYALCSKEYEDWVADRLNVHDGRWISHERNKEDSAASTFSAWQSFGSLDLDYIHYGRYGSEDASPSIGALLTDSKRSPHLRISFGDESSNAGGKVKFSVTCYYAKQFDSLRKKCCPSEVDFLRSLSRCRRWSAQGGKSNVYFAKSLDERFIIKQVPKTELDSFEEFAPQYFKYLTDSISSGSPTCLAKVLGIYQVTVKNLKGGKETKMDLMVMENLFFKRSISRVYDLKGSARSRYNPDTAGTNKVLLDMNLLESLRTKPIFLGGRAKRSLERAVWNDTSFLASIDVMDYSLLVGVDDERNELVLGIIDFMRQYTWDKHLETWVKASGILGGPKNASPTVISPKQYKKRFRKAMTTYFLTLPDRWSS</sequence>
<dbReference type="GO" id="GO:0005524">
    <property type="term" value="F:ATP binding"/>
    <property type="evidence" value="ECO:0007669"/>
    <property type="project" value="UniProtKB-UniRule"/>
</dbReference>
<dbReference type="PANTHER" id="PTHR45748">
    <property type="entry name" value="1-PHOSPHATIDYLINOSITOL 3-PHOSPHATE 5-KINASE-RELATED"/>
    <property type="match status" value="1"/>
</dbReference>